<sequence>MSLDYMIFEPIKNIIRLTGINKKLKTNPIPEKFLSTNWY</sequence>
<evidence type="ECO:0000313" key="1">
    <source>
        <dbReference type="EMBL" id="EOZ98044.1"/>
    </source>
</evidence>
<dbReference type="AlphaFoldDB" id="S2DGK1"/>
<accession>S2DGK1</accession>
<dbReference type="EMBL" id="ALWO02000025">
    <property type="protein sequence ID" value="EOZ98044.1"/>
    <property type="molecule type" value="Genomic_DNA"/>
</dbReference>
<keyword evidence="2" id="KW-1185">Reference proteome</keyword>
<reference evidence="1 2" key="1">
    <citation type="journal article" date="2013" name="Genome Announc.">
        <title>Draft Genome Sequence of Indibacter alkaliphilus Strain LW1T, Isolated from Lonar Lake, a Haloalkaline Lake in the Buldana District of Maharashtra, India.</title>
        <authorList>
            <person name="Singh A."/>
            <person name="Kumar Jangir P."/>
            <person name="Sharma R."/>
            <person name="Singh A."/>
            <person name="Kumar Pinnaka A."/>
            <person name="Shivaji S."/>
        </authorList>
    </citation>
    <scope>NUCLEOTIDE SEQUENCE [LARGE SCALE GENOMIC DNA]</scope>
    <source>
        <strain evidence="2">CCUG 57479 / KCTC 22604 / LW1</strain>
    </source>
</reference>
<dbReference type="STRING" id="1189612.A33Q_1551"/>
<gene>
    <name evidence="1" type="ORF">A33Q_1551</name>
</gene>
<name>S2DGK1_INDAL</name>
<comment type="caution">
    <text evidence="1">The sequence shown here is derived from an EMBL/GenBank/DDBJ whole genome shotgun (WGS) entry which is preliminary data.</text>
</comment>
<organism evidence="1 2">
    <name type="scientific">Indibacter alkaliphilus (strain CCUG 57479 / KCTC 22604 / LW1)</name>
    <dbReference type="NCBI Taxonomy" id="1189612"/>
    <lineage>
        <taxon>Bacteria</taxon>
        <taxon>Pseudomonadati</taxon>
        <taxon>Bacteroidota</taxon>
        <taxon>Cytophagia</taxon>
        <taxon>Cytophagales</taxon>
        <taxon>Cyclobacteriaceae</taxon>
    </lineage>
</organism>
<protein>
    <submittedName>
        <fullName evidence="1">Uncharacterized protein</fullName>
    </submittedName>
</protein>
<evidence type="ECO:0000313" key="2">
    <source>
        <dbReference type="Proteomes" id="UP000006073"/>
    </source>
</evidence>
<proteinExistence type="predicted"/>
<dbReference type="Proteomes" id="UP000006073">
    <property type="component" value="Unassembled WGS sequence"/>
</dbReference>